<dbReference type="RefSeq" id="WP_013961488.1">
    <property type="nucleotide sequence ID" value="NC_015730.1"/>
</dbReference>
<evidence type="ECO:0000313" key="9">
    <source>
        <dbReference type="Proteomes" id="UP000001353"/>
    </source>
</evidence>
<dbReference type="Pfam" id="PF25137">
    <property type="entry name" value="ADH_Fe_C"/>
    <property type="match status" value="1"/>
</dbReference>
<evidence type="ECO:0000259" key="7">
    <source>
        <dbReference type="Pfam" id="PF25137"/>
    </source>
</evidence>
<dbReference type="STRING" id="391595.RLO149_c015590"/>
<dbReference type="GO" id="GO:0046872">
    <property type="term" value="F:metal ion binding"/>
    <property type="evidence" value="ECO:0007669"/>
    <property type="project" value="InterPro"/>
</dbReference>
<dbReference type="Gene3D" id="1.20.1090.10">
    <property type="entry name" value="Dehydroquinate synthase-like - alpha domain"/>
    <property type="match status" value="1"/>
</dbReference>
<dbReference type="OrthoDB" id="9815791at2"/>
<feature type="domain" description="Fe-containing alcohol dehydrogenase-like C-terminal" evidence="7">
    <location>
        <begin position="189"/>
        <end position="325"/>
    </location>
</feature>
<dbReference type="PANTHER" id="PTHR11496:SF102">
    <property type="entry name" value="ALCOHOL DEHYDROGENASE 4"/>
    <property type="match status" value="1"/>
</dbReference>
<proteinExistence type="inferred from homology"/>
<dbReference type="Gene3D" id="3.40.50.1970">
    <property type="match status" value="1"/>
</dbReference>
<evidence type="ECO:0000256" key="1">
    <source>
        <dbReference type="ARBA" id="ARBA00001962"/>
    </source>
</evidence>
<dbReference type="Proteomes" id="UP000001353">
    <property type="component" value="Chromosome"/>
</dbReference>
<dbReference type="FunFam" id="3.40.50.1970:FF:000003">
    <property type="entry name" value="Alcohol dehydrogenase, iron-containing"/>
    <property type="match status" value="1"/>
</dbReference>
<accession>F7ZG14</accession>
<comment type="catalytic activity">
    <reaction evidence="5">
        <text>a primary alcohol + NAD(+) = an aldehyde + NADH + H(+)</text>
        <dbReference type="Rhea" id="RHEA:10736"/>
        <dbReference type="ChEBI" id="CHEBI:15378"/>
        <dbReference type="ChEBI" id="CHEBI:15734"/>
        <dbReference type="ChEBI" id="CHEBI:17478"/>
        <dbReference type="ChEBI" id="CHEBI:57540"/>
        <dbReference type="ChEBI" id="CHEBI:57945"/>
        <dbReference type="EC" id="1.1.1.1"/>
    </reaction>
</comment>
<dbReference type="EMBL" id="CP002623">
    <property type="protein sequence ID" value="AEI93554.1"/>
    <property type="molecule type" value="Genomic_DNA"/>
</dbReference>
<dbReference type="InterPro" id="IPR039697">
    <property type="entry name" value="Alcohol_dehydrogenase_Fe"/>
</dbReference>
<keyword evidence="9" id="KW-1185">Reference proteome</keyword>
<dbReference type="KEGG" id="rli:RLO149_c015590"/>
<gene>
    <name evidence="8" type="ordered locus">RLO149_c015590</name>
</gene>
<dbReference type="HOGENOM" id="CLU_007207_0_0_5"/>
<keyword evidence="4" id="KW-0520">NAD</keyword>
<evidence type="ECO:0000313" key="8">
    <source>
        <dbReference type="EMBL" id="AEI93554.1"/>
    </source>
</evidence>
<dbReference type="GO" id="GO:0004022">
    <property type="term" value="F:alcohol dehydrogenase (NAD+) activity"/>
    <property type="evidence" value="ECO:0007669"/>
    <property type="project" value="UniProtKB-EC"/>
</dbReference>
<dbReference type="PANTHER" id="PTHR11496">
    <property type="entry name" value="ALCOHOL DEHYDROGENASE"/>
    <property type="match status" value="1"/>
</dbReference>
<dbReference type="InterPro" id="IPR018211">
    <property type="entry name" value="ADH_Fe_CS"/>
</dbReference>
<name>F7ZG14_ROSLO</name>
<evidence type="ECO:0000256" key="5">
    <source>
        <dbReference type="ARBA" id="ARBA00049243"/>
    </source>
</evidence>
<dbReference type="SUPFAM" id="SSF56796">
    <property type="entry name" value="Dehydroquinate synthase-like"/>
    <property type="match status" value="1"/>
</dbReference>
<dbReference type="Pfam" id="PF00465">
    <property type="entry name" value="Fe-ADH"/>
    <property type="match status" value="1"/>
</dbReference>
<dbReference type="eggNOG" id="COG1454">
    <property type="taxonomic scope" value="Bacteria"/>
</dbReference>
<comment type="similarity">
    <text evidence="2">Belongs to the iron-containing alcohol dehydrogenase family.</text>
</comment>
<feature type="domain" description="Alcohol dehydrogenase iron-type/glycerol dehydrogenase GldA" evidence="6">
    <location>
        <begin position="13"/>
        <end position="178"/>
    </location>
</feature>
<dbReference type="AlphaFoldDB" id="F7ZG14"/>
<keyword evidence="3" id="KW-0560">Oxidoreductase</keyword>
<evidence type="ECO:0000256" key="4">
    <source>
        <dbReference type="ARBA" id="ARBA00023027"/>
    </source>
</evidence>
<protein>
    <submittedName>
        <fullName evidence="8">Iron-containing alcohol dehydrogenase</fullName>
    </submittedName>
</protein>
<evidence type="ECO:0000259" key="6">
    <source>
        <dbReference type="Pfam" id="PF00465"/>
    </source>
</evidence>
<dbReference type="InterPro" id="IPR056798">
    <property type="entry name" value="ADH_Fe_C"/>
</dbReference>
<dbReference type="InterPro" id="IPR001670">
    <property type="entry name" value="ADH_Fe/GldA"/>
</dbReference>
<evidence type="ECO:0000256" key="2">
    <source>
        <dbReference type="ARBA" id="ARBA00007358"/>
    </source>
</evidence>
<reference evidence="8 9" key="1">
    <citation type="journal article" date="2011" name="BMC Genomics">
        <title>Comparative genome analysis and genome-guided physiological analysis of Roseobacter litoralis.</title>
        <authorList>
            <person name="Kalhoefer D."/>
            <person name="Thole S."/>
            <person name="Voget S."/>
            <person name="Lehmann R."/>
            <person name="Liesegang H."/>
            <person name="Wollher A."/>
            <person name="Daniel R."/>
            <person name="Simon M."/>
            <person name="Brinkhoff T."/>
        </authorList>
    </citation>
    <scope>NUCLEOTIDE SEQUENCE [LARGE SCALE GENOMIC DNA]</scope>
    <source>
        <strain evidence="9">ATCC 49566 / DSM 6996 / JCM 21268 / NBRC 15278 / OCh 149</strain>
    </source>
</reference>
<organism evidence="8 9">
    <name type="scientific">Roseobacter litoralis (strain ATCC 49566 / DSM 6996 / JCM 21268 / NBRC 15278 / OCh 149)</name>
    <dbReference type="NCBI Taxonomy" id="391595"/>
    <lineage>
        <taxon>Bacteria</taxon>
        <taxon>Pseudomonadati</taxon>
        <taxon>Pseudomonadota</taxon>
        <taxon>Alphaproteobacteria</taxon>
        <taxon>Rhodobacterales</taxon>
        <taxon>Roseobacteraceae</taxon>
        <taxon>Roseobacter</taxon>
    </lineage>
</organism>
<comment type="cofactor">
    <cofactor evidence="1">
        <name>Fe cation</name>
        <dbReference type="ChEBI" id="CHEBI:24875"/>
    </cofactor>
</comment>
<dbReference type="CDD" id="cd08183">
    <property type="entry name" value="Fe-ADH-like"/>
    <property type="match status" value="1"/>
</dbReference>
<evidence type="ECO:0000256" key="3">
    <source>
        <dbReference type="ARBA" id="ARBA00023002"/>
    </source>
</evidence>
<sequence length="383" mass="39498">MGEPAFTFQTAGRISFGRGVRASAAHDISSLGSKVCLVRGQSVPWVEVLAEELSALGCTTTQIMCRAEPDISVVEAALAKIRATRVEVVVAVGGGSVIDLGKALAALAPGKGPLMDHLEGVGKGLPLQAPPLPFVAVPTTAGTGSEVTKNAVIGVPQSGRKVSLRDDRMLPRLAIVDPDLMDGAPQSVTLASGLDALVQVIEPYLSNRSNLITDALCRDAIPNAAHALARLVEGEDRQARDDMAFASLCGGIALANAGLGAVHGLAGAIGGRTGAPHGLICGRLLGGVLQANRDELTRLNHETARFSEVTDHLSSALGVTTPIDATAWAGMLDAWGLARLGRWITPDICLKTIAQDAAASSSMRANPCLLSQAVLVRVVQAAM</sequence>
<dbReference type="PROSITE" id="PS00913">
    <property type="entry name" value="ADH_IRON_1"/>
    <property type="match status" value="1"/>
</dbReference>